<evidence type="ECO:0000259" key="8">
    <source>
        <dbReference type="Pfam" id="PF08281"/>
    </source>
</evidence>
<sequence>MLTRFEEIKLLALCATTDSRNAFGRLVEEYEEPLRRFLYNLTGGDACLADDLAQDTFLKAYESVRSFKGLSGFRTWLYKIACNLYYSHLRSRRELTGLEVESYAATVSDAGQRASDASMDVATAMQALNPAERSLVLLFYLEDRSIKEITGITGMPEGTVKVYLKRAREKMAGVMGRG</sequence>
<evidence type="ECO:0000256" key="6">
    <source>
        <dbReference type="RuleBase" id="RU000716"/>
    </source>
</evidence>
<organism evidence="9 10">
    <name type="scientific">Paramuribaculum intestinale</name>
    <dbReference type="NCBI Taxonomy" id="2094151"/>
    <lineage>
        <taxon>Bacteria</taxon>
        <taxon>Pseudomonadati</taxon>
        <taxon>Bacteroidota</taxon>
        <taxon>Bacteroidia</taxon>
        <taxon>Bacteroidales</taxon>
        <taxon>Muribaculaceae</taxon>
        <taxon>Paramuribaculum</taxon>
    </lineage>
</organism>
<dbReference type="InterPro" id="IPR039425">
    <property type="entry name" value="RNA_pol_sigma-70-like"/>
</dbReference>
<evidence type="ECO:0000256" key="4">
    <source>
        <dbReference type="ARBA" id="ARBA00023125"/>
    </source>
</evidence>
<keyword evidence="10" id="KW-1185">Reference proteome</keyword>
<comment type="caution">
    <text evidence="9">The sequence shown here is derived from an EMBL/GenBank/DDBJ whole genome shotgun (WGS) entry which is preliminary data.</text>
</comment>
<reference evidence="10" key="1">
    <citation type="submission" date="2018-02" db="EMBL/GenBank/DDBJ databases">
        <authorList>
            <person name="Clavel T."/>
            <person name="Strowig T."/>
        </authorList>
    </citation>
    <scope>NUCLEOTIDE SEQUENCE [LARGE SCALE GENOMIC DNA]</scope>
    <source>
        <strain evidence="10">DSM 100764</strain>
    </source>
</reference>
<dbReference type="Pfam" id="PF04542">
    <property type="entry name" value="Sigma70_r2"/>
    <property type="match status" value="1"/>
</dbReference>
<dbReference type="PANTHER" id="PTHR43133">
    <property type="entry name" value="RNA POLYMERASE ECF-TYPE SIGMA FACTO"/>
    <property type="match status" value="1"/>
</dbReference>
<dbReference type="AlphaFoldDB" id="A0A2V1IV86"/>
<dbReference type="InterPro" id="IPR013325">
    <property type="entry name" value="RNA_pol_sigma_r2"/>
</dbReference>
<feature type="domain" description="RNA polymerase sigma factor 70 region 4 type 2" evidence="8">
    <location>
        <begin position="120"/>
        <end position="171"/>
    </location>
</feature>
<dbReference type="RefSeq" id="WP_107035926.1">
    <property type="nucleotide sequence ID" value="NZ_CAONGC010000004.1"/>
</dbReference>
<dbReference type="GO" id="GO:0006352">
    <property type="term" value="P:DNA-templated transcription initiation"/>
    <property type="evidence" value="ECO:0007669"/>
    <property type="project" value="InterPro"/>
</dbReference>
<proteinExistence type="inferred from homology"/>
<dbReference type="CDD" id="cd06171">
    <property type="entry name" value="Sigma70_r4"/>
    <property type="match status" value="1"/>
</dbReference>
<dbReference type="GO" id="GO:0016987">
    <property type="term" value="F:sigma factor activity"/>
    <property type="evidence" value="ECO:0007669"/>
    <property type="project" value="UniProtKB-KW"/>
</dbReference>
<keyword evidence="2 6" id="KW-0805">Transcription regulation</keyword>
<evidence type="ECO:0000256" key="3">
    <source>
        <dbReference type="ARBA" id="ARBA00023082"/>
    </source>
</evidence>
<dbReference type="InterPro" id="IPR036388">
    <property type="entry name" value="WH-like_DNA-bd_sf"/>
</dbReference>
<dbReference type="InterPro" id="IPR014284">
    <property type="entry name" value="RNA_pol_sigma-70_dom"/>
</dbReference>
<dbReference type="GeneID" id="93425110"/>
<evidence type="ECO:0000313" key="10">
    <source>
        <dbReference type="Proteomes" id="UP000244925"/>
    </source>
</evidence>
<keyword evidence="5 6" id="KW-0804">Transcription</keyword>
<dbReference type="InterPro" id="IPR013324">
    <property type="entry name" value="RNA_pol_sigma_r3/r4-like"/>
</dbReference>
<dbReference type="PROSITE" id="PS01063">
    <property type="entry name" value="SIGMA70_ECF"/>
    <property type="match status" value="1"/>
</dbReference>
<accession>A0A2V1IV86</accession>
<dbReference type="PANTHER" id="PTHR43133:SF51">
    <property type="entry name" value="RNA POLYMERASE SIGMA FACTOR"/>
    <property type="match status" value="1"/>
</dbReference>
<feature type="domain" description="RNA polymerase sigma-70 region 2" evidence="7">
    <location>
        <begin position="26"/>
        <end position="93"/>
    </location>
</feature>
<dbReference type="Gene3D" id="1.10.10.10">
    <property type="entry name" value="Winged helix-like DNA-binding domain superfamily/Winged helix DNA-binding domain"/>
    <property type="match status" value="1"/>
</dbReference>
<dbReference type="SUPFAM" id="SSF88946">
    <property type="entry name" value="Sigma2 domain of RNA polymerase sigma factors"/>
    <property type="match status" value="1"/>
</dbReference>
<evidence type="ECO:0000256" key="1">
    <source>
        <dbReference type="ARBA" id="ARBA00010641"/>
    </source>
</evidence>
<keyword evidence="3 6" id="KW-0731">Sigma factor</keyword>
<protein>
    <recommendedName>
        <fullName evidence="6">RNA polymerase sigma factor</fullName>
    </recommendedName>
</protein>
<dbReference type="Proteomes" id="UP000244925">
    <property type="component" value="Unassembled WGS sequence"/>
</dbReference>
<dbReference type="InterPro" id="IPR013249">
    <property type="entry name" value="RNA_pol_sigma70_r4_t2"/>
</dbReference>
<evidence type="ECO:0000256" key="2">
    <source>
        <dbReference type="ARBA" id="ARBA00023015"/>
    </source>
</evidence>
<dbReference type="GO" id="GO:0003677">
    <property type="term" value="F:DNA binding"/>
    <property type="evidence" value="ECO:0007669"/>
    <property type="project" value="UniProtKB-KW"/>
</dbReference>
<dbReference type="EMBL" id="PUBV01000010">
    <property type="protein sequence ID" value="PWB07780.1"/>
    <property type="molecule type" value="Genomic_DNA"/>
</dbReference>
<dbReference type="SUPFAM" id="SSF88659">
    <property type="entry name" value="Sigma3 and sigma4 domains of RNA polymerase sigma factors"/>
    <property type="match status" value="1"/>
</dbReference>
<dbReference type="InterPro" id="IPR000838">
    <property type="entry name" value="RNA_pol_sigma70_ECF_CS"/>
</dbReference>
<dbReference type="Pfam" id="PF08281">
    <property type="entry name" value="Sigma70_r4_2"/>
    <property type="match status" value="1"/>
</dbReference>
<dbReference type="NCBIfam" id="TIGR02937">
    <property type="entry name" value="sigma70-ECF"/>
    <property type="match status" value="1"/>
</dbReference>
<gene>
    <name evidence="9" type="ORF">C5O25_06500</name>
</gene>
<dbReference type="Gene3D" id="1.10.1740.10">
    <property type="match status" value="1"/>
</dbReference>
<keyword evidence="4 6" id="KW-0238">DNA-binding</keyword>
<evidence type="ECO:0000256" key="5">
    <source>
        <dbReference type="ARBA" id="ARBA00023163"/>
    </source>
</evidence>
<evidence type="ECO:0000259" key="7">
    <source>
        <dbReference type="Pfam" id="PF04542"/>
    </source>
</evidence>
<evidence type="ECO:0000313" key="9">
    <source>
        <dbReference type="EMBL" id="PWB07780.1"/>
    </source>
</evidence>
<comment type="similarity">
    <text evidence="1 6">Belongs to the sigma-70 factor family. ECF subfamily.</text>
</comment>
<dbReference type="InterPro" id="IPR007627">
    <property type="entry name" value="RNA_pol_sigma70_r2"/>
</dbReference>
<name>A0A2V1IV86_9BACT</name>